<evidence type="ECO:0000313" key="2">
    <source>
        <dbReference type="EMBL" id="GAI73719.1"/>
    </source>
</evidence>
<gene>
    <name evidence="2" type="ORF">S12H4_18008</name>
</gene>
<accession>X1T0X2</accession>
<sequence>AKNNVIEYDGSKELSKKPELSIDLGAAHFSELQRKLKSYEFSLAAYNAGERKAKEWKRRWGEDFPTYFDMITYSETRSYVKRVLAKKEIYILLWNLKPQNNTETSTQITTD</sequence>
<dbReference type="PANTHER" id="PTHR37423:SF2">
    <property type="entry name" value="MEMBRANE-BOUND LYTIC MUREIN TRANSGLYCOSYLASE C"/>
    <property type="match status" value="1"/>
</dbReference>
<organism evidence="2">
    <name type="scientific">marine sediment metagenome</name>
    <dbReference type="NCBI Taxonomy" id="412755"/>
    <lineage>
        <taxon>unclassified sequences</taxon>
        <taxon>metagenomes</taxon>
        <taxon>ecological metagenomes</taxon>
    </lineage>
</organism>
<dbReference type="Pfam" id="PF01464">
    <property type="entry name" value="SLT"/>
    <property type="match status" value="1"/>
</dbReference>
<dbReference type="PANTHER" id="PTHR37423">
    <property type="entry name" value="SOLUBLE LYTIC MUREIN TRANSGLYCOSYLASE-RELATED"/>
    <property type="match status" value="1"/>
</dbReference>
<comment type="caution">
    <text evidence="2">The sequence shown here is derived from an EMBL/GenBank/DDBJ whole genome shotgun (WGS) entry which is preliminary data.</text>
</comment>
<proteinExistence type="predicted"/>
<dbReference type="SUPFAM" id="SSF53955">
    <property type="entry name" value="Lysozyme-like"/>
    <property type="match status" value="1"/>
</dbReference>
<dbReference type="AlphaFoldDB" id="X1T0X2"/>
<dbReference type="InterPro" id="IPR008258">
    <property type="entry name" value="Transglycosylase_SLT_dom_1"/>
</dbReference>
<feature type="non-terminal residue" evidence="2">
    <location>
        <position position="1"/>
    </location>
</feature>
<name>X1T0X2_9ZZZZ</name>
<feature type="domain" description="Transglycosylase SLT" evidence="1">
    <location>
        <begin position="7"/>
        <end position="59"/>
    </location>
</feature>
<dbReference type="EMBL" id="BARW01008858">
    <property type="protein sequence ID" value="GAI73719.1"/>
    <property type="molecule type" value="Genomic_DNA"/>
</dbReference>
<protein>
    <recommendedName>
        <fullName evidence="1">Transglycosylase SLT domain-containing protein</fullName>
    </recommendedName>
</protein>
<reference evidence="2" key="1">
    <citation type="journal article" date="2014" name="Front. Microbiol.">
        <title>High frequency of phylogenetically diverse reductive dehalogenase-homologous genes in deep subseafloor sedimentary metagenomes.</title>
        <authorList>
            <person name="Kawai M."/>
            <person name="Futagami T."/>
            <person name="Toyoda A."/>
            <person name="Takaki Y."/>
            <person name="Nishi S."/>
            <person name="Hori S."/>
            <person name="Arai W."/>
            <person name="Tsubouchi T."/>
            <person name="Morono Y."/>
            <person name="Uchiyama I."/>
            <person name="Ito T."/>
            <person name="Fujiyama A."/>
            <person name="Inagaki F."/>
            <person name="Takami H."/>
        </authorList>
    </citation>
    <scope>NUCLEOTIDE SEQUENCE</scope>
    <source>
        <strain evidence="2">Expedition CK06-06</strain>
    </source>
</reference>
<dbReference type="Gene3D" id="1.10.530.10">
    <property type="match status" value="1"/>
</dbReference>
<dbReference type="InterPro" id="IPR023346">
    <property type="entry name" value="Lysozyme-like_dom_sf"/>
</dbReference>
<evidence type="ECO:0000259" key="1">
    <source>
        <dbReference type="Pfam" id="PF01464"/>
    </source>
</evidence>